<evidence type="ECO:0000256" key="7">
    <source>
        <dbReference type="SAM" id="Phobius"/>
    </source>
</evidence>
<keyword evidence="7" id="KW-1133">Transmembrane helix</keyword>
<dbReference type="InterPro" id="IPR001128">
    <property type="entry name" value="Cyt_P450"/>
</dbReference>
<dbReference type="PANTHER" id="PTHR24305">
    <property type="entry name" value="CYTOCHROME P450"/>
    <property type="match status" value="1"/>
</dbReference>
<reference evidence="8" key="1">
    <citation type="journal article" date="2020" name="Stud. Mycol.">
        <title>101 Dothideomycetes genomes: a test case for predicting lifestyles and emergence of pathogens.</title>
        <authorList>
            <person name="Haridas S."/>
            <person name="Albert R."/>
            <person name="Binder M."/>
            <person name="Bloem J."/>
            <person name="Labutti K."/>
            <person name="Salamov A."/>
            <person name="Andreopoulos B."/>
            <person name="Baker S."/>
            <person name="Barry K."/>
            <person name="Bills G."/>
            <person name="Bluhm B."/>
            <person name="Cannon C."/>
            <person name="Castanera R."/>
            <person name="Culley D."/>
            <person name="Daum C."/>
            <person name="Ezra D."/>
            <person name="Gonzalez J."/>
            <person name="Henrissat B."/>
            <person name="Kuo A."/>
            <person name="Liang C."/>
            <person name="Lipzen A."/>
            <person name="Lutzoni F."/>
            <person name="Magnuson J."/>
            <person name="Mondo S."/>
            <person name="Nolan M."/>
            <person name="Ohm R."/>
            <person name="Pangilinan J."/>
            <person name="Park H.-J."/>
            <person name="Ramirez L."/>
            <person name="Alfaro M."/>
            <person name="Sun H."/>
            <person name="Tritt A."/>
            <person name="Yoshinaga Y."/>
            <person name="Zwiers L.-H."/>
            <person name="Turgeon B."/>
            <person name="Goodwin S."/>
            <person name="Spatafora J."/>
            <person name="Crous P."/>
            <person name="Grigoriev I."/>
        </authorList>
    </citation>
    <scope>NUCLEOTIDE SEQUENCE</scope>
    <source>
        <strain evidence="8">CBS 125425</strain>
    </source>
</reference>
<dbReference type="Proteomes" id="UP000799444">
    <property type="component" value="Unassembled WGS sequence"/>
</dbReference>
<evidence type="ECO:0000256" key="3">
    <source>
        <dbReference type="ARBA" id="ARBA00022723"/>
    </source>
</evidence>
<dbReference type="GO" id="GO:0020037">
    <property type="term" value="F:heme binding"/>
    <property type="evidence" value="ECO:0007669"/>
    <property type="project" value="InterPro"/>
</dbReference>
<dbReference type="GO" id="GO:0016705">
    <property type="term" value="F:oxidoreductase activity, acting on paired donors, with incorporation or reduction of molecular oxygen"/>
    <property type="evidence" value="ECO:0007669"/>
    <property type="project" value="InterPro"/>
</dbReference>
<dbReference type="InterPro" id="IPR036396">
    <property type="entry name" value="Cyt_P450_sf"/>
</dbReference>
<evidence type="ECO:0000256" key="6">
    <source>
        <dbReference type="RuleBase" id="RU000461"/>
    </source>
</evidence>
<evidence type="ECO:0000256" key="5">
    <source>
        <dbReference type="PIRSR" id="PIRSR602401-1"/>
    </source>
</evidence>
<organism evidence="8 9">
    <name type="scientific">Polyplosphaeria fusca</name>
    <dbReference type="NCBI Taxonomy" id="682080"/>
    <lineage>
        <taxon>Eukaryota</taxon>
        <taxon>Fungi</taxon>
        <taxon>Dikarya</taxon>
        <taxon>Ascomycota</taxon>
        <taxon>Pezizomycotina</taxon>
        <taxon>Dothideomycetes</taxon>
        <taxon>Pleosporomycetidae</taxon>
        <taxon>Pleosporales</taxon>
        <taxon>Tetraplosphaeriaceae</taxon>
        <taxon>Polyplosphaeria</taxon>
    </lineage>
</organism>
<evidence type="ECO:0000256" key="1">
    <source>
        <dbReference type="ARBA" id="ARBA00001971"/>
    </source>
</evidence>
<dbReference type="InterPro" id="IPR002401">
    <property type="entry name" value="Cyt_P450_E_grp-I"/>
</dbReference>
<keyword evidence="4 5" id="KW-0408">Iron</keyword>
<dbReference type="AlphaFoldDB" id="A0A9P4RAJ3"/>
<name>A0A9P4RAJ3_9PLEO</name>
<dbReference type="Pfam" id="PF00067">
    <property type="entry name" value="p450"/>
    <property type="match status" value="1"/>
</dbReference>
<dbReference type="PROSITE" id="PS00086">
    <property type="entry name" value="CYTOCHROME_P450"/>
    <property type="match status" value="1"/>
</dbReference>
<dbReference type="OrthoDB" id="3945418at2759"/>
<accession>A0A9P4RAJ3</accession>
<comment type="caution">
    <text evidence="8">The sequence shown here is derived from an EMBL/GenBank/DDBJ whole genome shotgun (WGS) entry which is preliminary data.</text>
</comment>
<keyword evidence="9" id="KW-1185">Reference proteome</keyword>
<dbReference type="EMBL" id="ML996103">
    <property type="protein sequence ID" value="KAF2739714.1"/>
    <property type="molecule type" value="Genomic_DNA"/>
</dbReference>
<keyword evidence="7" id="KW-0472">Membrane</keyword>
<keyword evidence="7" id="KW-0812">Transmembrane</keyword>
<sequence length="510" mass="57660">MQSILSLPYPILIVAAFVTYVILKTVYRLFFHPLAKIPGPKLAAATTLWNAHYDINASGLCKILPELHKKYGPIIRIQPNEVHVAELESFNQVFRVGTPFERVWHNNPFLTGSLQSKETLQETKKRREFLSPFFSKSAILKVEPFLHAQKLSLFLSTLQKTAMSSNGDGGLIDFFLGFRCLTADTIMDYCFQQDLNALAEPEFKSPTVQAFIEGFDLAIAGTFFPTLFNTMSSLIMLLPERVREAQFAPLYGFETMQRLSRERVLWLRANPGKSKMPTLFDGMLAPDEKKGQVTPPLGDMVAEGCLMIAAGTDTTANALGLLLWHVTQNEQVQRRLLEELRREIPNRDDMVDSGALDGPGFEYLRAVVKEGLRLAFGVPGRIIRRTPKEGATFHGLYLPAKTQISSCIYLQNLDPVTFPNPTEYDPDRWLCDAETFKLRDRQMLSFSRGSRGCIGINLALATLHLTVAHLFRRFEITTTGHTTARDMEWNDRFVPVTLGRIKGHVRMRKD</sequence>
<evidence type="ECO:0000256" key="4">
    <source>
        <dbReference type="ARBA" id="ARBA00023004"/>
    </source>
</evidence>
<comment type="similarity">
    <text evidence="2 6">Belongs to the cytochrome P450 family.</text>
</comment>
<dbReference type="SUPFAM" id="SSF48264">
    <property type="entry name" value="Cytochrome P450"/>
    <property type="match status" value="1"/>
</dbReference>
<dbReference type="Gene3D" id="1.10.630.10">
    <property type="entry name" value="Cytochrome P450"/>
    <property type="match status" value="1"/>
</dbReference>
<keyword evidence="3 5" id="KW-0479">Metal-binding</keyword>
<dbReference type="InterPro" id="IPR017972">
    <property type="entry name" value="Cyt_P450_CS"/>
</dbReference>
<comment type="cofactor">
    <cofactor evidence="1 5">
        <name>heme</name>
        <dbReference type="ChEBI" id="CHEBI:30413"/>
    </cofactor>
</comment>
<feature type="transmembrane region" description="Helical" evidence="7">
    <location>
        <begin position="6"/>
        <end position="23"/>
    </location>
</feature>
<keyword evidence="6" id="KW-0503">Monooxygenase</keyword>
<dbReference type="PRINTS" id="PR00463">
    <property type="entry name" value="EP450I"/>
</dbReference>
<protein>
    <submittedName>
        <fullName evidence="8">Cytochrome P450</fullName>
    </submittedName>
</protein>
<dbReference type="InterPro" id="IPR050121">
    <property type="entry name" value="Cytochrome_P450_monoxygenase"/>
</dbReference>
<feature type="binding site" description="axial binding residue" evidence="5">
    <location>
        <position position="453"/>
    </location>
    <ligand>
        <name>heme</name>
        <dbReference type="ChEBI" id="CHEBI:30413"/>
    </ligand>
    <ligandPart>
        <name>Fe</name>
        <dbReference type="ChEBI" id="CHEBI:18248"/>
    </ligandPart>
</feature>
<dbReference type="GO" id="GO:0004497">
    <property type="term" value="F:monooxygenase activity"/>
    <property type="evidence" value="ECO:0007669"/>
    <property type="project" value="UniProtKB-KW"/>
</dbReference>
<dbReference type="PRINTS" id="PR00385">
    <property type="entry name" value="P450"/>
</dbReference>
<evidence type="ECO:0000313" key="9">
    <source>
        <dbReference type="Proteomes" id="UP000799444"/>
    </source>
</evidence>
<proteinExistence type="inferred from homology"/>
<keyword evidence="5 6" id="KW-0349">Heme</keyword>
<gene>
    <name evidence="8" type="ORF">EJ04DRAFT_288122</name>
</gene>
<dbReference type="PANTHER" id="PTHR24305:SF166">
    <property type="entry name" value="CYTOCHROME P450 12A4, MITOCHONDRIAL-RELATED"/>
    <property type="match status" value="1"/>
</dbReference>
<evidence type="ECO:0000256" key="2">
    <source>
        <dbReference type="ARBA" id="ARBA00010617"/>
    </source>
</evidence>
<evidence type="ECO:0000313" key="8">
    <source>
        <dbReference type="EMBL" id="KAF2739714.1"/>
    </source>
</evidence>
<keyword evidence="6" id="KW-0560">Oxidoreductase</keyword>
<dbReference type="CDD" id="cd11062">
    <property type="entry name" value="CYP58-like"/>
    <property type="match status" value="1"/>
</dbReference>
<dbReference type="GO" id="GO:0005506">
    <property type="term" value="F:iron ion binding"/>
    <property type="evidence" value="ECO:0007669"/>
    <property type="project" value="InterPro"/>
</dbReference>